<name>A0A6A6II42_9PLEO</name>
<proteinExistence type="predicted"/>
<dbReference type="RefSeq" id="XP_033685085.1">
    <property type="nucleotide sequence ID" value="XM_033833230.1"/>
</dbReference>
<evidence type="ECO:0000256" key="1">
    <source>
        <dbReference type="SAM" id="MobiDB-lite"/>
    </source>
</evidence>
<keyword evidence="2" id="KW-0472">Membrane</keyword>
<keyword evidence="2" id="KW-1133">Transmembrane helix</keyword>
<evidence type="ECO:0000313" key="4">
    <source>
        <dbReference type="Proteomes" id="UP000800094"/>
    </source>
</evidence>
<dbReference type="AlphaFoldDB" id="A0A6A6II42"/>
<dbReference type="EMBL" id="ML987194">
    <property type="protein sequence ID" value="KAF2250081.1"/>
    <property type="molecule type" value="Genomic_DNA"/>
</dbReference>
<evidence type="ECO:0000256" key="2">
    <source>
        <dbReference type="SAM" id="Phobius"/>
    </source>
</evidence>
<keyword evidence="2" id="KW-0812">Transmembrane</keyword>
<dbReference type="Proteomes" id="UP000800094">
    <property type="component" value="Unassembled WGS sequence"/>
</dbReference>
<keyword evidence="4" id="KW-1185">Reference proteome</keyword>
<organism evidence="3 4">
    <name type="scientific">Trematosphaeria pertusa</name>
    <dbReference type="NCBI Taxonomy" id="390896"/>
    <lineage>
        <taxon>Eukaryota</taxon>
        <taxon>Fungi</taxon>
        <taxon>Dikarya</taxon>
        <taxon>Ascomycota</taxon>
        <taxon>Pezizomycotina</taxon>
        <taxon>Dothideomycetes</taxon>
        <taxon>Pleosporomycetidae</taxon>
        <taxon>Pleosporales</taxon>
        <taxon>Massarineae</taxon>
        <taxon>Trematosphaeriaceae</taxon>
        <taxon>Trematosphaeria</taxon>
    </lineage>
</organism>
<feature type="transmembrane region" description="Helical" evidence="2">
    <location>
        <begin position="111"/>
        <end position="131"/>
    </location>
</feature>
<evidence type="ECO:0000313" key="3">
    <source>
        <dbReference type="EMBL" id="KAF2250081.1"/>
    </source>
</evidence>
<dbReference type="GeneID" id="54586560"/>
<gene>
    <name evidence="3" type="ORF">BU26DRAFT_563965</name>
</gene>
<protein>
    <submittedName>
        <fullName evidence="3">Uncharacterized protein</fullName>
    </submittedName>
</protein>
<accession>A0A6A6II42</accession>
<sequence length="350" mass="39643">MAGRKRRRASSPDPDPLMSRQWQRKWAGNRSSSELYDSPTPERREAWYERAKEHKARLCELVTDRKFKAEPEFIEGIIWIANLLRPQADVPYGGERFSWAAGGCLHYMRQLLYHFHLWININLCITVSYLFCLQNSLFHLEINLDFFKTLLRHYTNIPPCLFLKMSYPTHSISHGATESSEPGTSGGEMAFPLSAEYASSCPSPSPPMPLRNSPAFITTNACTPSSSTIYRVLETLKYVLSIQTTVGRQRTDARSLYLWNVVAPFVRVASSSEDLEGGLGMSAQNVPTIWILGWDCRISARNKSSGLRLCACLNNMLQSVGPASSQVDVGRCSDLERLRRGYLSLRRTYT</sequence>
<feature type="region of interest" description="Disordered" evidence="1">
    <location>
        <begin position="1"/>
        <end position="40"/>
    </location>
</feature>
<reference evidence="3" key="1">
    <citation type="journal article" date="2020" name="Stud. Mycol.">
        <title>101 Dothideomycetes genomes: a test case for predicting lifestyles and emergence of pathogens.</title>
        <authorList>
            <person name="Haridas S."/>
            <person name="Albert R."/>
            <person name="Binder M."/>
            <person name="Bloem J."/>
            <person name="Labutti K."/>
            <person name="Salamov A."/>
            <person name="Andreopoulos B."/>
            <person name="Baker S."/>
            <person name="Barry K."/>
            <person name="Bills G."/>
            <person name="Bluhm B."/>
            <person name="Cannon C."/>
            <person name="Castanera R."/>
            <person name="Culley D."/>
            <person name="Daum C."/>
            <person name="Ezra D."/>
            <person name="Gonzalez J."/>
            <person name="Henrissat B."/>
            <person name="Kuo A."/>
            <person name="Liang C."/>
            <person name="Lipzen A."/>
            <person name="Lutzoni F."/>
            <person name="Magnuson J."/>
            <person name="Mondo S."/>
            <person name="Nolan M."/>
            <person name="Ohm R."/>
            <person name="Pangilinan J."/>
            <person name="Park H.-J."/>
            <person name="Ramirez L."/>
            <person name="Alfaro M."/>
            <person name="Sun H."/>
            <person name="Tritt A."/>
            <person name="Yoshinaga Y."/>
            <person name="Zwiers L.-H."/>
            <person name="Turgeon B."/>
            <person name="Goodwin S."/>
            <person name="Spatafora J."/>
            <person name="Crous P."/>
            <person name="Grigoriev I."/>
        </authorList>
    </citation>
    <scope>NUCLEOTIDE SEQUENCE</scope>
    <source>
        <strain evidence="3">CBS 122368</strain>
    </source>
</reference>